<evidence type="ECO:0008006" key="3">
    <source>
        <dbReference type="Google" id="ProtNLM"/>
    </source>
</evidence>
<comment type="caution">
    <text evidence="1">The sequence shown here is derived from an EMBL/GenBank/DDBJ whole genome shotgun (WGS) entry which is preliminary data.</text>
</comment>
<proteinExistence type="predicted"/>
<dbReference type="AlphaFoldDB" id="A3K6Y7"/>
<name>A3K6Y7_SAGS3</name>
<evidence type="ECO:0000313" key="1">
    <source>
        <dbReference type="EMBL" id="EBA07114.1"/>
    </source>
</evidence>
<gene>
    <name evidence="1" type="ORF">SSE37_12991</name>
</gene>
<dbReference type="Proteomes" id="UP000005713">
    <property type="component" value="Unassembled WGS sequence"/>
</dbReference>
<accession>A3K6Y7</accession>
<organism evidence="1 2">
    <name type="scientific">Sagittula stellata (strain ATCC 700073 / DSM 11524 / E-37)</name>
    <dbReference type="NCBI Taxonomy" id="388399"/>
    <lineage>
        <taxon>Bacteria</taxon>
        <taxon>Pseudomonadati</taxon>
        <taxon>Pseudomonadota</taxon>
        <taxon>Alphaproteobacteria</taxon>
        <taxon>Rhodobacterales</taxon>
        <taxon>Roseobacteraceae</taxon>
        <taxon>Sagittula</taxon>
    </lineage>
</organism>
<sequence>MRHRRIGGRMDVEIRAMSITEFRENVAAQLRYVERTGGQLWLQRRGRVGCAVVPFYQVKVLDTLLGASVEEKARGMEAEYAAHALAKTIQAREELARLERGFDAGGAVRTRMLRRQMEVGRDPWERDLGSGPIDLVERA</sequence>
<dbReference type="EMBL" id="AAYA01000011">
    <property type="protein sequence ID" value="EBA07114.1"/>
    <property type="molecule type" value="Genomic_DNA"/>
</dbReference>
<reference evidence="1 2" key="1">
    <citation type="submission" date="2006-06" db="EMBL/GenBank/DDBJ databases">
        <authorList>
            <person name="Moran M.A."/>
            <person name="Ferriera S."/>
            <person name="Johnson J."/>
            <person name="Kravitz S."/>
            <person name="Beeson K."/>
            <person name="Sutton G."/>
            <person name="Rogers Y.-H."/>
            <person name="Friedman R."/>
            <person name="Frazier M."/>
            <person name="Venter J.C."/>
        </authorList>
    </citation>
    <scope>NUCLEOTIDE SEQUENCE [LARGE SCALE GENOMIC DNA]</scope>
    <source>
        <strain evidence="1 2">E-37</strain>
    </source>
</reference>
<protein>
    <recommendedName>
        <fullName evidence="3">Antitoxin</fullName>
    </recommendedName>
</protein>
<evidence type="ECO:0000313" key="2">
    <source>
        <dbReference type="Proteomes" id="UP000005713"/>
    </source>
</evidence>
<keyword evidence="2" id="KW-1185">Reference proteome</keyword>